<dbReference type="SUPFAM" id="SSF158682">
    <property type="entry name" value="TerB-like"/>
    <property type="match status" value="1"/>
</dbReference>
<name>A0A7W7INE6_9CAUL</name>
<evidence type="ECO:0000313" key="2">
    <source>
        <dbReference type="EMBL" id="MBB4797560.1"/>
    </source>
</evidence>
<dbReference type="Gene3D" id="1.10.3680.10">
    <property type="entry name" value="TerB-like"/>
    <property type="match status" value="1"/>
</dbReference>
<dbReference type="InterPro" id="IPR007791">
    <property type="entry name" value="DjlA_N"/>
</dbReference>
<keyword evidence="3" id="KW-1185">Reference proteome</keyword>
<protein>
    <recommendedName>
        <fullName evidence="1">Co-chaperone DjlA N-terminal domain-containing protein</fullName>
    </recommendedName>
</protein>
<dbReference type="AlphaFoldDB" id="A0A7W7INE6"/>
<organism evidence="2 3">
    <name type="scientific">Brevundimonas bullata</name>
    <dbReference type="NCBI Taxonomy" id="13160"/>
    <lineage>
        <taxon>Bacteria</taxon>
        <taxon>Pseudomonadati</taxon>
        <taxon>Pseudomonadota</taxon>
        <taxon>Alphaproteobacteria</taxon>
        <taxon>Caulobacterales</taxon>
        <taxon>Caulobacteraceae</taxon>
        <taxon>Brevundimonas</taxon>
    </lineage>
</organism>
<comment type="caution">
    <text evidence="2">The sequence shown here is derived from an EMBL/GenBank/DDBJ whole genome shotgun (WGS) entry which is preliminary data.</text>
</comment>
<dbReference type="EMBL" id="JACHKY010000002">
    <property type="protein sequence ID" value="MBB4797560.1"/>
    <property type="molecule type" value="Genomic_DNA"/>
</dbReference>
<proteinExistence type="predicted"/>
<gene>
    <name evidence="2" type="ORF">HNP32_001284</name>
</gene>
<sequence length="215" mass="23922">MAVPDNQAQGDASLVYHLTYTDSEGRESLRVVTLRRIDATRDGLKLFCWCHAASANRQFKADRIREVFCVATGEVFDAPGNYFAEHPMLTAPRDPEAYALATCRHEVNLLTILAAADGEVHEDEQERILVHVYDRVPHLVLDEGKLRRRLSKVVPDVAAFEAAMWRMGRFRDGDSVALMRSMRKLIDADGHVAAAEIAFAEEINARLNLSASSAG</sequence>
<reference evidence="2 3" key="1">
    <citation type="submission" date="2020-08" db="EMBL/GenBank/DDBJ databases">
        <title>Functional genomics of gut bacteria from endangered species of beetles.</title>
        <authorList>
            <person name="Carlos-Shanley C."/>
        </authorList>
    </citation>
    <scope>NUCLEOTIDE SEQUENCE [LARGE SCALE GENOMIC DNA]</scope>
    <source>
        <strain evidence="2 3">S00123</strain>
    </source>
</reference>
<evidence type="ECO:0000259" key="1">
    <source>
        <dbReference type="Pfam" id="PF05099"/>
    </source>
</evidence>
<dbReference type="InterPro" id="IPR029024">
    <property type="entry name" value="TerB-like"/>
</dbReference>
<dbReference type="RefSeq" id="WP_184268256.1">
    <property type="nucleotide sequence ID" value="NZ_JACHKY010000002.1"/>
</dbReference>
<accession>A0A7W7INE6</accession>
<feature type="domain" description="Co-chaperone DjlA N-terminal" evidence="1">
    <location>
        <begin position="109"/>
        <end position="212"/>
    </location>
</feature>
<dbReference type="Pfam" id="PF05099">
    <property type="entry name" value="TerB"/>
    <property type="match status" value="1"/>
</dbReference>
<dbReference type="Proteomes" id="UP000539957">
    <property type="component" value="Unassembled WGS sequence"/>
</dbReference>
<evidence type="ECO:0000313" key="3">
    <source>
        <dbReference type="Proteomes" id="UP000539957"/>
    </source>
</evidence>